<dbReference type="Proteomes" id="UP000008827">
    <property type="component" value="Chromosome 15"/>
</dbReference>
<accession>A0A0R0GB69</accession>
<dbReference type="EMBL" id="CM000848">
    <property type="protein sequence ID" value="KRH12585.1"/>
    <property type="molecule type" value="Genomic_DNA"/>
</dbReference>
<dbReference type="EnsemblPlants" id="KRH12585">
    <property type="protein sequence ID" value="KRH12585"/>
    <property type="gene ID" value="GLYMA_15G180800"/>
</dbReference>
<evidence type="ECO:0000313" key="3">
    <source>
        <dbReference type="Proteomes" id="UP000008827"/>
    </source>
</evidence>
<dbReference type="AlphaFoldDB" id="A0A0R0GB69"/>
<protein>
    <submittedName>
        <fullName evidence="1 2">Uncharacterized protein</fullName>
    </submittedName>
</protein>
<sequence length="53" mass="6180">MMTLCSLEGLKIVVYGKDKERSFVSAYQLDLEKALKMLLLLHLRCCRVLQSYE</sequence>
<dbReference type="EnsemblPlants" id="KRH12584">
    <property type="protein sequence ID" value="KRH12584"/>
    <property type="gene ID" value="GLYMA_15G180800"/>
</dbReference>
<reference evidence="1 2" key="1">
    <citation type="journal article" date="2010" name="Nature">
        <title>Genome sequence of the palaeopolyploid soybean.</title>
        <authorList>
            <person name="Schmutz J."/>
            <person name="Cannon S.B."/>
            <person name="Schlueter J."/>
            <person name="Ma J."/>
            <person name="Mitros T."/>
            <person name="Nelson W."/>
            <person name="Hyten D.L."/>
            <person name="Song Q."/>
            <person name="Thelen J.J."/>
            <person name="Cheng J."/>
            <person name="Xu D."/>
            <person name="Hellsten U."/>
            <person name="May G.D."/>
            <person name="Yu Y."/>
            <person name="Sakurai T."/>
            <person name="Umezawa T."/>
            <person name="Bhattacharyya M.K."/>
            <person name="Sandhu D."/>
            <person name="Valliyodan B."/>
            <person name="Lindquist E."/>
            <person name="Peto M."/>
            <person name="Grant D."/>
            <person name="Shu S."/>
            <person name="Goodstein D."/>
            <person name="Barry K."/>
            <person name="Futrell-Griggs M."/>
            <person name="Abernathy B."/>
            <person name="Du J."/>
            <person name="Tian Z."/>
            <person name="Zhu L."/>
            <person name="Gill N."/>
            <person name="Joshi T."/>
            <person name="Libault M."/>
            <person name="Sethuraman A."/>
            <person name="Zhang X.-C."/>
            <person name="Shinozaki K."/>
            <person name="Nguyen H.T."/>
            <person name="Wing R.A."/>
            <person name="Cregan P."/>
            <person name="Specht J."/>
            <person name="Grimwood J."/>
            <person name="Rokhsar D."/>
            <person name="Stacey G."/>
            <person name="Shoemaker R.C."/>
            <person name="Jackson S.A."/>
        </authorList>
    </citation>
    <scope>NUCLEOTIDE SEQUENCE</scope>
    <source>
        <strain evidence="2">cv. Williams 82</strain>
        <tissue evidence="1">Callus</tissue>
    </source>
</reference>
<proteinExistence type="predicted"/>
<reference evidence="2" key="2">
    <citation type="submission" date="2018-02" db="UniProtKB">
        <authorList>
            <consortium name="EnsemblPlants"/>
        </authorList>
    </citation>
    <scope>IDENTIFICATION</scope>
    <source>
        <strain evidence="2">Williams 82</strain>
    </source>
</reference>
<dbReference type="Gramene" id="KRH12584">
    <property type="protein sequence ID" value="KRH12584"/>
    <property type="gene ID" value="GLYMA_15G180800"/>
</dbReference>
<keyword evidence="3" id="KW-1185">Reference proteome</keyword>
<dbReference type="EMBL" id="CM000848">
    <property type="protein sequence ID" value="KRH12584.1"/>
    <property type="molecule type" value="Genomic_DNA"/>
</dbReference>
<name>A0A0R0GB69_SOYBN</name>
<reference evidence="1" key="3">
    <citation type="submission" date="2018-07" db="EMBL/GenBank/DDBJ databases">
        <title>WGS assembly of Glycine max.</title>
        <authorList>
            <person name="Schmutz J."/>
            <person name="Cannon S."/>
            <person name="Schlueter J."/>
            <person name="Ma J."/>
            <person name="Mitros T."/>
            <person name="Nelson W."/>
            <person name="Hyten D."/>
            <person name="Song Q."/>
            <person name="Thelen J."/>
            <person name="Cheng J."/>
            <person name="Xu D."/>
            <person name="Hellsten U."/>
            <person name="May G."/>
            <person name="Yu Y."/>
            <person name="Sakurai T."/>
            <person name="Umezawa T."/>
            <person name="Bhattacharyya M."/>
            <person name="Sandhu D."/>
            <person name="Valliyodan B."/>
            <person name="Lindquist E."/>
            <person name="Peto M."/>
            <person name="Grant D."/>
            <person name="Shu S."/>
            <person name="Goodstein D."/>
            <person name="Barry K."/>
            <person name="Futrell-Griggs M."/>
            <person name="Abernathy B."/>
            <person name="Du J."/>
            <person name="Tian Z."/>
            <person name="Zhu L."/>
            <person name="Gill N."/>
            <person name="Joshi T."/>
            <person name="Libault M."/>
            <person name="Sethuraman A."/>
            <person name="Zhang X."/>
            <person name="Shinozaki K."/>
            <person name="Nguyen H."/>
            <person name="Wing R."/>
            <person name="Cregan P."/>
            <person name="Specht J."/>
            <person name="Grimwood J."/>
            <person name="Rokhsar D."/>
            <person name="Stacey G."/>
            <person name="Shoemaker R."/>
            <person name="Jackson S."/>
        </authorList>
    </citation>
    <scope>NUCLEOTIDE SEQUENCE</scope>
    <source>
        <tissue evidence="1">Callus</tissue>
    </source>
</reference>
<organism evidence="1">
    <name type="scientific">Glycine max</name>
    <name type="common">Soybean</name>
    <name type="synonym">Glycine hispida</name>
    <dbReference type="NCBI Taxonomy" id="3847"/>
    <lineage>
        <taxon>Eukaryota</taxon>
        <taxon>Viridiplantae</taxon>
        <taxon>Streptophyta</taxon>
        <taxon>Embryophyta</taxon>
        <taxon>Tracheophyta</taxon>
        <taxon>Spermatophyta</taxon>
        <taxon>Magnoliopsida</taxon>
        <taxon>eudicotyledons</taxon>
        <taxon>Gunneridae</taxon>
        <taxon>Pentapetalae</taxon>
        <taxon>rosids</taxon>
        <taxon>fabids</taxon>
        <taxon>Fabales</taxon>
        <taxon>Fabaceae</taxon>
        <taxon>Papilionoideae</taxon>
        <taxon>50 kb inversion clade</taxon>
        <taxon>NPAAA clade</taxon>
        <taxon>indigoferoid/millettioid clade</taxon>
        <taxon>Phaseoleae</taxon>
        <taxon>Glycine</taxon>
        <taxon>Glycine subgen. Soja</taxon>
    </lineage>
</organism>
<dbReference type="InParanoid" id="A0A0R0GB69"/>
<dbReference type="Gramene" id="KRH12585">
    <property type="protein sequence ID" value="KRH12585"/>
    <property type="gene ID" value="GLYMA_15G180800"/>
</dbReference>
<evidence type="ECO:0000313" key="1">
    <source>
        <dbReference type="EMBL" id="KRH12585.1"/>
    </source>
</evidence>
<evidence type="ECO:0000313" key="2">
    <source>
        <dbReference type="EnsemblPlants" id="KRH12584"/>
    </source>
</evidence>
<gene>
    <name evidence="1" type="ORF">GLYMA_15G180800</name>
</gene>
<dbReference type="SMR" id="A0A0R0GB69"/>